<dbReference type="EMBL" id="JBHUDY010000001">
    <property type="protein sequence ID" value="MFD1612149.1"/>
    <property type="molecule type" value="Genomic_DNA"/>
</dbReference>
<dbReference type="SUPFAM" id="SSF56300">
    <property type="entry name" value="Metallo-dependent phosphatases"/>
    <property type="match status" value="1"/>
</dbReference>
<evidence type="ECO:0000256" key="4">
    <source>
        <dbReference type="ARBA" id="ARBA00025742"/>
    </source>
</evidence>
<comment type="caution">
    <text evidence="6">The sequence shown here is derived from an EMBL/GenBank/DDBJ whole genome shotgun (WGS) entry which is preliminary data.</text>
</comment>
<dbReference type="PANTHER" id="PTHR42988:SF2">
    <property type="entry name" value="CYCLIC NUCLEOTIDE PHOSPHODIESTERASE CBUA0032-RELATED"/>
    <property type="match status" value="1"/>
</dbReference>
<dbReference type="Gene3D" id="3.60.21.40">
    <property type="entry name" value="GpdQ, catalytic alpha/beta sandwich domain"/>
    <property type="match status" value="1"/>
</dbReference>
<keyword evidence="7" id="KW-1185">Reference proteome</keyword>
<gene>
    <name evidence="6" type="ORF">ACFSCW_10085</name>
</gene>
<protein>
    <submittedName>
        <fullName evidence="6">Phosphodiesterase</fullName>
    </submittedName>
</protein>
<evidence type="ECO:0000256" key="3">
    <source>
        <dbReference type="ARBA" id="ARBA00023004"/>
    </source>
</evidence>
<dbReference type="InterPro" id="IPR026575">
    <property type="entry name" value="GpdQ/CpdA-like"/>
</dbReference>
<proteinExistence type="inferred from homology"/>
<dbReference type="InterPro" id="IPR042281">
    <property type="entry name" value="GpdQ_beta-strand"/>
</dbReference>
<accession>A0ABW4I2I5</accession>
<dbReference type="InterPro" id="IPR029052">
    <property type="entry name" value="Metallo-depent_PP-like"/>
</dbReference>
<keyword evidence="3" id="KW-0408">Iron</keyword>
<evidence type="ECO:0000256" key="2">
    <source>
        <dbReference type="ARBA" id="ARBA00022801"/>
    </source>
</evidence>
<reference evidence="7" key="1">
    <citation type="journal article" date="2019" name="Int. J. Syst. Evol. Microbiol.">
        <title>The Global Catalogue of Microorganisms (GCM) 10K type strain sequencing project: providing services to taxonomists for standard genome sequencing and annotation.</title>
        <authorList>
            <consortium name="The Broad Institute Genomics Platform"/>
            <consortium name="The Broad Institute Genome Sequencing Center for Infectious Disease"/>
            <person name="Wu L."/>
            <person name="Ma J."/>
        </authorList>
    </citation>
    <scope>NUCLEOTIDE SEQUENCE [LARGE SCALE GENOMIC DNA]</scope>
    <source>
        <strain evidence="7">CGMCC 1.16275</strain>
    </source>
</reference>
<evidence type="ECO:0000313" key="7">
    <source>
        <dbReference type="Proteomes" id="UP001597115"/>
    </source>
</evidence>
<keyword evidence="2" id="KW-0378">Hydrolase</keyword>
<feature type="domain" description="Calcineurin-like phosphoesterase" evidence="5">
    <location>
        <begin position="1"/>
        <end position="193"/>
    </location>
</feature>
<dbReference type="Proteomes" id="UP001597115">
    <property type="component" value="Unassembled WGS sequence"/>
</dbReference>
<keyword evidence="1" id="KW-0479">Metal-binding</keyword>
<dbReference type="RefSeq" id="WP_380888856.1">
    <property type="nucleotide sequence ID" value="NZ_JBHUDY010000001.1"/>
</dbReference>
<organism evidence="6 7">
    <name type="scientific">Sphingomonas tabacisoli</name>
    <dbReference type="NCBI Taxonomy" id="2249466"/>
    <lineage>
        <taxon>Bacteria</taxon>
        <taxon>Pseudomonadati</taxon>
        <taxon>Pseudomonadota</taxon>
        <taxon>Alphaproteobacteria</taxon>
        <taxon>Sphingomonadales</taxon>
        <taxon>Sphingomonadaceae</taxon>
        <taxon>Sphingomonas</taxon>
    </lineage>
</organism>
<dbReference type="Pfam" id="PF00149">
    <property type="entry name" value="Metallophos"/>
    <property type="match status" value="1"/>
</dbReference>
<comment type="similarity">
    <text evidence="4">Belongs to the cyclic nucleotide phosphodiesterase class-III family.</text>
</comment>
<dbReference type="CDD" id="cd07402">
    <property type="entry name" value="MPP_GpdQ"/>
    <property type="match status" value="1"/>
</dbReference>
<evidence type="ECO:0000259" key="5">
    <source>
        <dbReference type="Pfam" id="PF00149"/>
    </source>
</evidence>
<sequence>MLIAQITDIHLGFDPDNPAEFNRKRLDQVLKLLTGMKPMPNLLLATGDLVDRGDGESYRRLKNALSICPFPVWPCLGNHDLRDQFLDHFPEIPTVDGFVQYEIDAGPVRFLVLDTLEEGRHGGAFCETRARWLRTRLAEQPDRDTMIVMHHPPVDTGIEWMTTDPEEPWVTRFAEAIEGHRQIRSIICGHLHRAISVGWRGTNIAICPSTAPQVALELAPIDPDVPDNRPMIVADPPAFALHKWNGRELVSHFDTADEHTMLAKFDSKMQPLVRALMGERPGRELPDEEVQIRAAC</sequence>
<dbReference type="InterPro" id="IPR004843">
    <property type="entry name" value="Calcineurin-like_PHP"/>
</dbReference>
<name>A0ABW4I2I5_9SPHN</name>
<dbReference type="InterPro" id="IPR042283">
    <property type="entry name" value="GpdQ_catalytic"/>
</dbReference>
<evidence type="ECO:0000256" key="1">
    <source>
        <dbReference type="ARBA" id="ARBA00022723"/>
    </source>
</evidence>
<dbReference type="InterPro" id="IPR050884">
    <property type="entry name" value="CNP_phosphodiesterase-III"/>
</dbReference>
<dbReference type="Gene3D" id="3.30.750.180">
    <property type="entry name" value="GpdQ, beta-strand dimerisation domain"/>
    <property type="match status" value="1"/>
</dbReference>
<dbReference type="PANTHER" id="PTHR42988">
    <property type="entry name" value="PHOSPHOHYDROLASE"/>
    <property type="match status" value="1"/>
</dbReference>
<evidence type="ECO:0000313" key="6">
    <source>
        <dbReference type="EMBL" id="MFD1612149.1"/>
    </source>
</evidence>